<dbReference type="CDD" id="cd00130">
    <property type="entry name" value="PAS"/>
    <property type="match status" value="1"/>
</dbReference>
<gene>
    <name evidence="8" type="ORF">C3744_12570</name>
</gene>
<keyword evidence="1" id="KW-0547">Nucleotide-binding</keyword>
<evidence type="ECO:0000256" key="1">
    <source>
        <dbReference type="ARBA" id="ARBA00022741"/>
    </source>
</evidence>
<dbReference type="GO" id="GO:0005524">
    <property type="term" value="F:ATP binding"/>
    <property type="evidence" value="ECO:0007669"/>
    <property type="project" value="UniProtKB-KW"/>
</dbReference>
<dbReference type="PROSITE" id="PS50045">
    <property type="entry name" value="SIGMA54_INTERACT_4"/>
    <property type="match status" value="1"/>
</dbReference>
<organism evidence="8 9">
    <name type="scientific">Priestia megaterium</name>
    <name type="common">Bacillus megaterium</name>
    <dbReference type="NCBI Taxonomy" id="1404"/>
    <lineage>
        <taxon>Bacteria</taxon>
        <taxon>Bacillati</taxon>
        <taxon>Bacillota</taxon>
        <taxon>Bacilli</taxon>
        <taxon>Bacillales</taxon>
        <taxon>Bacillaceae</taxon>
        <taxon>Priestia</taxon>
    </lineage>
</organism>
<feature type="domain" description="PAC" evidence="7">
    <location>
        <begin position="79"/>
        <end position="131"/>
    </location>
</feature>
<dbReference type="Pfam" id="PF18024">
    <property type="entry name" value="HTH_50"/>
    <property type="match status" value="1"/>
</dbReference>
<dbReference type="PANTHER" id="PTHR32071:SF57">
    <property type="entry name" value="C4-DICARBOXYLATE TRANSPORT TRANSCRIPTIONAL REGULATORY PROTEIN DCTD"/>
    <property type="match status" value="1"/>
</dbReference>
<dbReference type="InterPro" id="IPR003593">
    <property type="entry name" value="AAA+_ATPase"/>
</dbReference>
<accession>A0A3D8X2J0</accession>
<dbReference type="InterPro" id="IPR000014">
    <property type="entry name" value="PAS"/>
</dbReference>
<sequence>MNRKRGAYMNSEWNENQWILHSLKDDLLVTDEKGIIVRIHEGTGNIYDVKAEKLLGKSVYELEKQGLFTPIVTPIVLETKKKITLVQTTKQGKQVLVTGIPVKDEKGEIKRIVSYSHDVTELMEMKTYLDAMEGEMQRVKSELMLLRNQNLSTEGIVCNSEKMQHVLRTAVHVSNVDVNILLLGQSGVGKTHLAKLIHNKSTRRKGPFIEVNCGAIPDHLFEAELFGYEAGAFTGASKNGKVGLVELADGGTLFLDEVGELSLAHQVKILKLIQEKQFYSVGGRKPKTVDFRLIAATNKDLEKAVAEKEFREDLYFRLSVVPITIPSLNERPEDIFPLLTHFAEQFEKKYNRKRTFDNAVIHALLAHEWKGNVRELINVIEHAVVVSSQTLITMEHLPHSLHRKKRIHHVEEHREMKLNDALNELEKEILVKAKKQYKTTTEIGEALGISQPSVVRKLKKHSVF</sequence>
<dbReference type="EMBL" id="PQWM01000009">
    <property type="protein sequence ID" value="RDZ14718.1"/>
    <property type="molecule type" value="Genomic_DNA"/>
</dbReference>
<dbReference type="InterPro" id="IPR000700">
    <property type="entry name" value="PAS-assoc_C"/>
</dbReference>
<dbReference type="InterPro" id="IPR030828">
    <property type="entry name" value="HTH_TyrR"/>
</dbReference>
<dbReference type="Pfam" id="PF13426">
    <property type="entry name" value="PAS_9"/>
    <property type="match status" value="1"/>
</dbReference>
<dbReference type="SUPFAM" id="SSF46689">
    <property type="entry name" value="Homeodomain-like"/>
    <property type="match status" value="1"/>
</dbReference>
<dbReference type="FunFam" id="3.40.50.300:FF:000006">
    <property type="entry name" value="DNA-binding transcriptional regulator NtrC"/>
    <property type="match status" value="1"/>
</dbReference>
<dbReference type="CDD" id="cd00009">
    <property type="entry name" value="AAA"/>
    <property type="match status" value="1"/>
</dbReference>
<dbReference type="InterPro" id="IPR058031">
    <property type="entry name" value="AAA_lid_NorR"/>
</dbReference>
<dbReference type="InterPro" id="IPR035965">
    <property type="entry name" value="PAS-like_dom_sf"/>
</dbReference>
<dbReference type="InterPro" id="IPR025943">
    <property type="entry name" value="Sigma_54_int_dom_ATP-bd_2"/>
</dbReference>
<dbReference type="Gene3D" id="1.10.10.60">
    <property type="entry name" value="Homeodomain-like"/>
    <property type="match status" value="1"/>
</dbReference>
<keyword evidence="2" id="KW-0058">Aromatic hydrocarbons catabolism</keyword>
<keyword evidence="5" id="KW-0175">Coiled coil</keyword>
<evidence type="ECO:0000313" key="9">
    <source>
        <dbReference type="Proteomes" id="UP000256519"/>
    </source>
</evidence>
<evidence type="ECO:0000259" key="7">
    <source>
        <dbReference type="PROSITE" id="PS50113"/>
    </source>
</evidence>
<evidence type="ECO:0000313" key="8">
    <source>
        <dbReference type="EMBL" id="RDZ14718.1"/>
    </source>
</evidence>
<feature type="domain" description="Sigma-54 factor interaction" evidence="6">
    <location>
        <begin position="156"/>
        <end position="385"/>
    </location>
</feature>
<evidence type="ECO:0000259" key="6">
    <source>
        <dbReference type="PROSITE" id="PS50045"/>
    </source>
</evidence>
<dbReference type="PROSITE" id="PS00676">
    <property type="entry name" value="SIGMA54_INTERACT_2"/>
    <property type="match status" value="1"/>
</dbReference>
<reference evidence="8 9" key="1">
    <citation type="journal article" date="2018" name="Appl. Environ. Microbiol.">
        <title>Antimicrobial susceptibility testing and tentative epidemiological cut-off values of five Bacillus species relevant for use as animal feed additives or for plant protection.</title>
        <authorList>
            <person name="Agerso Y."/>
            <person name="Stuer-Lauridsen B."/>
            <person name="Bjerre K."/>
            <person name="Jensen M.G."/>
            <person name="Johansen E."/>
            <person name="Bennedsen M."/>
            <person name="Brockmann E."/>
            <person name="Nielsen B."/>
        </authorList>
    </citation>
    <scope>NUCLEOTIDE SEQUENCE [LARGE SCALE GENOMIC DNA]</scope>
    <source>
        <strain evidence="8 9">CHCC20162</strain>
    </source>
</reference>
<dbReference type="Gene3D" id="1.10.8.60">
    <property type="match status" value="1"/>
</dbReference>
<dbReference type="SUPFAM" id="SSF55785">
    <property type="entry name" value="PYP-like sensor domain (PAS domain)"/>
    <property type="match status" value="1"/>
</dbReference>
<dbReference type="PANTHER" id="PTHR32071">
    <property type="entry name" value="TRANSCRIPTIONAL REGULATORY PROTEIN"/>
    <property type="match status" value="1"/>
</dbReference>
<dbReference type="InterPro" id="IPR027417">
    <property type="entry name" value="P-loop_NTPase"/>
</dbReference>
<dbReference type="InterPro" id="IPR009057">
    <property type="entry name" value="Homeodomain-like_sf"/>
</dbReference>
<dbReference type="PROSITE" id="PS50113">
    <property type="entry name" value="PAC"/>
    <property type="match status" value="1"/>
</dbReference>
<dbReference type="Pfam" id="PF25601">
    <property type="entry name" value="AAA_lid_14"/>
    <property type="match status" value="1"/>
</dbReference>
<dbReference type="InterPro" id="IPR025662">
    <property type="entry name" value="Sigma_54_int_dom_ATP-bd_1"/>
</dbReference>
<evidence type="ECO:0000256" key="3">
    <source>
        <dbReference type="ARBA" id="ARBA00022840"/>
    </source>
</evidence>
<dbReference type="Gene3D" id="3.30.450.20">
    <property type="entry name" value="PAS domain"/>
    <property type="match status" value="1"/>
</dbReference>
<dbReference type="Gene3D" id="3.40.50.300">
    <property type="entry name" value="P-loop containing nucleotide triphosphate hydrolases"/>
    <property type="match status" value="1"/>
</dbReference>
<proteinExistence type="predicted"/>
<keyword evidence="3" id="KW-0067">ATP-binding</keyword>
<dbReference type="InterPro" id="IPR002078">
    <property type="entry name" value="Sigma_54_int"/>
</dbReference>
<dbReference type="Pfam" id="PF00158">
    <property type="entry name" value="Sigma54_activat"/>
    <property type="match status" value="1"/>
</dbReference>
<evidence type="ECO:0000256" key="4">
    <source>
        <dbReference type="ARBA" id="ARBA00029500"/>
    </source>
</evidence>
<dbReference type="PROSITE" id="PS00675">
    <property type="entry name" value="SIGMA54_INTERACT_1"/>
    <property type="match status" value="1"/>
</dbReference>
<evidence type="ECO:0000256" key="5">
    <source>
        <dbReference type="SAM" id="Coils"/>
    </source>
</evidence>
<name>A0A3D8X2J0_PRIMG</name>
<evidence type="ECO:0000256" key="2">
    <source>
        <dbReference type="ARBA" id="ARBA00022797"/>
    </source>
</evidence>
<protein>
    <recommendedName>
        <fullName evidence="4">HTH-type transcriptional regulatory protein TyrR</fullName>
    </recommendedName>
</protein>
<dbReference type="SMART" id="SM00382">
    <property type="entry name" value="AAA"/>
    <property type="match status" value="1"/>
</dbReference>
<dbReference type="AlphaFoldDB" id="A0A3D8X2J0"/>
<feature type="coiled-coil region" evidence="5">
    <location>
        <begin position="122"/>
        <end position="149"/>
    </location>
</feature>
<comment type="caution">
    <text evidence="8">The sequence shown here is derived from an EMBL/GenBank/DDBJ whole genome shotgun (WGS) entry which is preliminary data.</text>
</comment>
<dbReference type="GO" id="GO:0006355">
    <property type="term" value="P:regulation of DNA-templated transcription"/>
    <property type="evidence" value="ECO:0007669"/>
    <property type="project" value="InterPro"/>
</dbReference>
<dbReference type="GO" id="GO:0003677">
    <property type="term" value="F:DNA binding"/>
    <property type="evidence" value="ECO:0007669"/>
    <property type="project" value="UniProtKB-KW"/>
</dbReference>
<dbReference type="SUPFAM" id="SSF52540">
    <property type="entry name" value="P-loop containing nucleoside triphosphate hydrolases"/>
    <property type="match status" value="1"/>
</dbReference>
<dbReference type="Proteomes" id="UP000256519">
    <property type="component" value="Unassembled WGS sequence"/>
</dbReference>